<gene>
    <name evidence="2" type="ORF">DILT_LOCUS18822</name>
</gene>
<feature type="region of interest" description="Disordered" evidence="1">
    <location>
        <begin position="27"/>
        <end position="53"/>
    </location>
</feature>
<evidence type="ECO:0000313" key="2">
    <source>
        <dbReference type="EMBL" id="VDN42433.1"/>
    </source>
</evidence>
<dbReference type="Proteomes" id="UP000281553">
    <property type="component" value="Unassembled WGS sequence"/>
</dbReference>
<reference evidence="2 3" key="1">
    <citation type="submission" date="2018-11" db="EMBL/GenBank/DDBJ databases">
        <authorList>
            <consortium name="Pathogen Informatics"/>
        </authorList>
    </citation>
    <scope>NUCLEOTIDE SEQUENCE [LARGE SCALE GENOMIC DNA]</scope>
</reference>
<evidence type="ECO:0000313" key="3">
    <source>
        <dbReference type="Proteomes" id="UP000281553"/>
    </source>
</evidence>
<accession>A0A3P7NXU0</accession>
<evidence type="ECO:0000256" key="1">
    <source>
        <dbReference type="SAM" id="MobiDB-lite"/>
    </source>
</evidence>
<dbReference type="AlphaFoldDB" id="A0A3P7NXU0"/>
<name>A0A3P7NXU0_DIBLA</name>
<feature type="compositionally biased region" description="Polar residues" evidence="1">
    <location>
        <begin position="27"/>
        <end position="41"/>
    </location>
</feature>
<dbReference type="OrthoDB" id="6258492at2759"/>
<protein>
    <submittedName>
        <fullName evidence="2">Uncharacterized protein</fullName>
    </submittedName>
</protein>
<proteinExistence type="predicted"/>
<keyword evidence="3" id="KW-1185">Reference proteome</keyword>
<sequence length="95" mass="10268">MKPTGPIVDEGISVKLFRNLDASVDQIINGTPSGSHEQSSAYPMEADEDQGEVGEGSVVIHCVMGRERSMLRPRVGVEQAQPSDRLPPNVHICGR</sequence>
<feature type="region of interest" description="Disordered" evidence="1">
    <location>
        <begin position="75"/>
        <end position="95"/>
    </location>
</feature>
<organism evidence="2 3">
    <name type="scientific">Dibothriocephalus latus</name>
    <name type="common">Fish tapeworm</name>
    <name type="synonym">Diphyllobothrium latum</name>
    <dbReference type="NCBI Taxonomy" id="60516"/>
    <lineage>
        <taxon>Eukaryota</taxon>
        <taxon>Metazoa</taxon>
        <taxon>Spiralia</taxon>
        <taxon>Lophotrochozoa</taxon>
        <taxon>Platyhelminthes</taxon>
        <taxon>Cestoda</taxon>
        <taxon>Eucestoda</taxon>
        <taxon>Diphyllobothriidea</taxon>
        <taxon>Diphyllobothriidae</taxon>
        <taxon>Dibothriocephalus</taxon>
    </lineage>
</organism>
<dbReference type="EMBL" id="UYRU01104629">
    <property type="protein sequence ID" value="VDN42433.1"/>
    <property type="molecule type" value="Genomic_DNA"/>
</dbReference>